<dbReference type="GO" id="GO:0016491">
    <property type="term" value="F:oxidoreductase activity"/>
    <property type="evidence" value="ECO:0007669"/>
    <property type="project" value="UniProtKB-KW"/>
</dbReference>
<dbReference type="EC" id="1.-.-.-" evidence="3"/>
<dbReference type="RefSeq" id="WP_182632027.1">
    <property type="nucleotide sequence ID" value="NZ_JAALDM010000112.1"/>
</dbReference>
<evidence type="ECO:0000256" key="1">
    <source>
        <dbReference type="SAM" id="MobiDB-lite"/>
    </source>
</evidence>
<dbReference type="Pfam" id="PF09995">
    <property type="entry name" value="MPAB_Lcp_cat"/>
    <property type="match status" value="1"/>
</dbReference>
<evidence type="ECO:0000313" key="4">
    <source>
        <dbReference type="Proteomes" id="UP001589700"/>
    </source>
</evidence>
<organism evidence="3 4">
    <name type="scientific">Dietzia aerolata</name>
    <dbReference type="NCBI Taxonomy" id="595984"/>
    <lineage>
        <taxon>Bacteria</taxon>
        <taxon>Bacillati</taxon>
        <taxon>Actinomycetota</taxon>
        <taxon>Actinomycetes</taxon>
        <taxon>Mycobacteriales</taxon>
        <taxon>Dietziaceae</taxon>
        <taxon>Dietzia</taxon>
    </lineage>
</organism>
<gene>
    <name evidence="3" type="ORF">ACFFVD_11255</name>
</gene>
<dbReference type="PANTHER" id="PTHR37539">
    <property type="entry name" value="SECRETED PROTEIN-RELATED"/>
    <property type="match status" value="1"/>
</dbReference>
<evidence type="ECO:0000313" key="3">
    <source>
        <dbReference type="EMBL" id="MFB9260379.1"/>
    </source>
</evidence>
<reference evidence="3 4" key="1">
    <citation type="submission" date="2024-09" db="EMBL/GenBank/DDBJ databases">
        <authorList>
            <person name="Sun Q."/>
            <person name="Mori K."/>
        </authorList>
    </citation>
    <scope>NUCLEOTIDE SEQUENCE [LARGE SCALE GENOMIC DNA]</scope>
    <source>
        <strain evidence="3 4">CCM 7659</strain>
    </source>
</reference>
<dbReference type="InterPro" id="IPR037473">
    <property type="entry name" value="Lcp-like"/>
</dbReference>
<dbReference type="InterPro" id="IPR018713">
    <property type="entry name" value="MPAB/Lcp_cat_dom"/>
</dbReference>
<proteinExistence type="predicted"/>
<comment type="caution">
    <text evidence="3">The sequence shown here is derived from an EMBL/GenBank/DDBJ whole genome shotgun (WGS) entry which is preliminary data.</text>
</comment>
<feature type="domain" description="ER-bound oxygenase mpaB/mpaB'/Rubber oxygenase catalytic" evidence="2">
    <location>
        <begin position="146"/>
        <end position="356"/>
    </location>
</feature>
<accession>A0ABV5JRR6</accession>
<sequence length="412" mass="45087">MSTSTTRPTTPPSRHPDGPCRVPAGIKAFSTLLGHRVPDASYFRYLGECLNVGDAPADDLVEWMYSDGMATARPMFEQALAEGVDSVPDAPAPLMEFFRLVEAIPNWLDREQLELGAAVMRSGGADGLYIARDVALLGGYMFSGFNQTLLRTGALEKGPNARFAETTRWALDVIAEGGLQVGGAGYRSTVRVRMIHALVRRHVSAMPDWEPETWGLPINQTDMAATLVGSLIAPSVGGIAMGKISKPSEYDAIAHLTRYVGLLMGVQDDFLPRSFRDGVGILYHTSCALSTPDETTQLLSRPMIDDPLGWNYPRFENVRRRIARHQHLSITSAFLGPSAMRTLGLPTFVPPWYPVMRMPVNLARSVATLFPGGRERAANRGWDEQEHFMRTMVSSGEATIGDSARTITHQAA</sequence>
<protein>
    <submittedName>
        <fullName evidence="3">Oxygenase MpaB family protein</fullName>
        <ecNumber evidence="3">1.-.-.-</ecNumber>
    </submittedName>
</protein>
<dbReference type="PANTHER" id="PTHR37539:SF1">
    <property type="entry name" value="ER-BOUND OXYGENASE MPAB_MPAB'_RUBBER OXYGENASE CATALYTIC DOMAIN-CONTAINING PROTEIN"/>
    <property type="match status" value="1"/>
</dbReference>
<dbReference type="Proteomes" id="UP001589700">
    <property type="component" value="Unassembled WGS sequence"/>
</dbReference>
<name>A0ABV5JRR6_9ACTN</name>
<keyword evidence="3" id="KW-0560">Oxidoreductase</keyword>
<keyword evidence="4" id="KW-1185">Reference proteome</keyword>
<evidence type="ECO:0000259" key="2">
    <source>
        <dbReference type="Pfam" id="PF09995"/>
    </source>
</evidence>
<feature type="region of interest" description="Disordered" evidence="1">
    <location>
        <begin position="1"/>
        <end position="21"/>
    </location>
</feature>
<dbReference type="EMBL" id="JBHMDY010000006">
    <property type="protein sequence ID" value="MFB9260379.1"/>
    <property type="molecule type" value="Genomic_DNA"/>
</dbReference>